<dbReference type="RefSeq" id="WP_072861066.1">
    <property type="nucleotide sequence ID" value="NZ_FQUX01000002.1"/>
</dbReference>
<protein>
    <recommendedName>
        <fullName evidence="3">DsrE/DsrF-like family protein</fullName>
    </recommendedName>
</protein>
<sequence length="121" mass="12983">MSKTAIVVLSDPKDGSDEALGRVFNALGTVYEFKEANEEVKIIFQGAGTRWPEILQKEDHPGNALYKAIEDKIEGISCACADVFGADASGLDLIKNNPLPGTIGSSSYLALQNDGYTIINF</sequence>
<dbReference type="Proteomes" id="UP000184406">
    <property type="component" value="Unassembled WGS sequence"/>
</dbReference>
<proteinExistence type="predicted"/>
<dbReference type="OrthoDB" id="9807925at2"/>
<dbReference type="AlphaFoldDB" id="A0A1M4XUM5"/>
<evidence type="ECO:0000313" key="1">
    <source>
        <dbReference type="EMBL" id="SHE97294.1"/>
    </source>
</evidence>
<name>A0A1M4XUM5_9FLAO</name>
<dbReference type="EMBL" id="FQUX01000002">
    <property type="protein sequence ID" value="SHE97294.1"/>
    <property type="molecule type" value="Genomic_DNA"/>
</dbReference>
<evidence type="ECO:0000313" key="2">
    <source>
        <dbReference type="Proteomes" id="UP000184406"/>
    </source>
</evidence>
<organism evidence="1 2">
    <name type="scientific">Arenibacter palladensis</name>
    <dbReference type="NCBI Taxonomy" id="237373"/>
    <lineage>
        <taxon>Bacteria</taxon>
        <taxon>Pseudomonadati</taxon>
        <taxon>Bacteroidota</taxon>
        <taxon>Flavobacteriia</taxon>
        <taxon>Flavobacteriales</taxon>
        <taxon>Flavobacteriaceae</taxon>
        <taxon>Arenibacter</taxon>
    </lineage>
</organism>
<keyword evidence="2" id="KW-1185">Reference proteome</keyword>
<accession>A0A1M4XUM5</accession>
<reference evidence="2" key="1">
    <citation type="submission" date="2016-11" db="EMBL/GenBank/DDBJ databases">
        <authorList>
            <person name="Varghese N."/>
            <person name="Submissions S."/>
        </authorList>
    </citation>
    <scope>NUCLEOTIDE SEQUENCE [LARGE SCALE GENOMIC DNA]</scope>
    <source>
        <strain evidence="2">DSM 17539</strain>
    </source>
</reference>
<gene>
    <name evidence="1" type="ORF">SAMN03080594_102211</name>
</gene>
<evidence type="ECO:0008006" key="3">
    <source>
        <dbReference type="Google" id="ProtNLM"/>
    </source>
</evidence>